<name>A0A410DZU0_9CLOT</name>
<reference evidence="1 2" key="1">
    <citation type="submission" date="2018-01" db="EMBL/GenBank/DDBJ databases">
        <title>Genome Sequencing and Assembly of Anaerobacter polyendosporus strain CT4.</title>
        <authorList>
            <person name="Tachaapaikoon C."/>
            <person name="Sutheeworapong S."/>
            <person name="Jenjaroenpun P."/>
            <person name="Wongsurawat T."/>
            <person name="Nookeaw I."/>
            <person name="Cheawchanlertfa P."/>
            <person name="Kosugi A."/>
            <person name="Cheevadhanarak S."/>
            <person name="Ratanakhanokchai K."/>
        </authorList>
    </citation>
    <scope>NUCLEOTIDE SEQUENCE [LARGE SCALE GENOMIC DNA]</scope>
    <source>
        <strain evidence="1 2">CT4</strain>
    </source>
</reference>
<proteinExistence type="predicted"/>
<dbReference type="KEGG" id="cmah:C1I91_24640"/>
<dbReference type="Proteomes" id="UP000286268">
    <property type="component" value="Chromosome"/>
</dbReference>
<dbReference type="OrthoDB" id="2084380at2"/>
<keyword evidence="2" id="KW-1185">Reference proteome</keyword>
<organism evidence="1 2">
    <name type="scientific">Clostridium manihotivorum</name>
    <dbReference type="NCBI Taxonomy" id="2320868"/>
    <lineage>
        <taxon>Bacteria</taxon>
        <taxon>Bacillati</taxon>
        <taxon>Bacillota</taxon>
        <taxon>Clostridia</taxon>
        <taxon>Eubacteriales</taxon>
        <taxon>Clostridiaceae</taxon>
        <taxon>Clostridium</taxon>
    </lineage>
</organism>
<dbReference type="RefSeq" id="WP_128215276.1">
    <property type="nucleotide sequence ID" value="NZ_CP025746.1"/>
</dbReference>
<dbReference type="EMBL" id="CP025746">
    <property type="protein sequence ID" value="QAA34564.1"/>
    <property type="molecule type" value="Genomic_DNA"/>
</dbReference>
<protein>
    <submittedName>
        <fullName evidence="1">Uncharacterized protein</fullName>
    </submittedName>
</protein>
<accession>A0A410DZU0</accession>
<sequence length="99" mass="11223">MAQIIIKPEELQTEITTARGSNDKVKALKYKADKKSIQLTSMDKFLECLEALNSAITSFGNLTEMDLHTLEIVRGNWMKLDEDLATKTFGERVMDSLKK</sequence>
<gene>
    <name evidence="1" type="ORF">C1I91_24640</name>
</gene>
<evidence type="ECO:0000313" key="2">
    <source>
        <dbReference type="Proteomes" id="UP000286268"/>
    </source>
</evidence>
<evidence type="ECO:0000313" key="1">
    <source>
        <dbReference type="EMBL" id="QAA34564.1"/>
    </source>
</evidence>
<dbReference type="AlphaFoldDB" id="A0A410DZU0"/>